<dbReference type="OrthoDB" id="9778331at2"/>
<reference evidence="9 10" key="1">
    <citation type="submission" date="2014-06" db="EMBL/GenBank/DDBJ databases">
        <title>Draft genome sequence of Bacillus manliponensis JCM 15802 (MCCC 1A00708).</title>
        <authorList>
            <person name="Lai Q."/>
            <person name="Liu Y."/>
            <person name="Shao Z."/>
        </authorList>
    </citation>
    <scope>NUCLEOTIDE SEQUENCE [LARGE SCALE GENOMIC DNA]</scope>
    <source>
        <strain evidence="9 10">JCM 15802</strain>
    </source>
</reference>
<feature type="transmembrane region" description="Helical" evidence="7">
    <location>
        <begin position="52"/>
        <end position="71"/>
    </location>
</feature>
<sequence>MILFICKLIFFFLLFIVAIKLLGKSALAQLTPHDFGAIIFLSYLAFEGVEVQSAFQGFLGILIITILHLLITKLSLLNKLNPFILGQPTILIKHGKILFENVKKSRYPIAELLSNLRVAGYPNVADIEYAILEANGEISVLPKRELIPLAPKDIGMDVQYAGLPIALIVDEQIQHDNLKLIHKDKTWLQSELHKKGYETIQGIAFASIRETDNSLTVSLKNEDVP</sequence>
<evidence type="ECO:0000256" key="6">
    <source>
        <dbReference type="ARBA" id="ARBA00023136"/>
    </source>
</evidence>
<evidence type="ECO:0000313" key="9">
    <source>
        <dbReference type="EMBL" id="KEK20611.1"/>
    </source>
</evidence>
<dbReference type="Gene3D" id="3.30.240.20">
    <property type="entry name" value="bsu07140 like domains"/>
    <property type="match status" value="2"/>
</dbReference>
<keyword evidence="3" id="KW-1003">Cell membrane</keyword>
<evidence type="ECO:0000256" key="7">
    <source>
        <dbReference type="SAM" id="Phobius"/>
    </source>
</evidence>
<dbReference type="Pfam" id="PF04239">
    <property type="entry name" value="DUF421"/>
    <property type="match status" value="1"/>
</dbReference>
<dbReference type="eggNOG" id="COG2323">
    <property type="taxonomic scope" value="Bacteria"/>
</dbReference>
<dbReference type="InterPro" id="IPR023090">
    <property type="entry name" value="UPF0702_alpha/beta_dom_sf"/>
</dbReference>
<dbReference type="EMBL" id="JOTN01000003">
    <property type="protein sequence ID" value="KEK20611.1"/>
    <property type="molecule type" value="Genomic_DNA"/>
</dbReference>
<keyword evidence="6 7" id="KW-0472">Membrane</keyword>
<evidence type="ECO:0000256" key="4">
    <source>
        <dbReference type="ARBA" id="ARBA00022692"/>
    </source>
</evidence>
<evidence type="ECO:0000256" key="1">
    <source>
        <dbReference type="ARBA" id="ARBA00004651"/>
    </source>
</evidence>
<evidence type="ECO:0000256" key="3">
    <source>
        <dbReference type="ARBA" id="ARBA00022475"/>
    </source>
</evidence>
<dbReference type="Proteomes" id="UP000027822">
    <property type="component" value="Unassembled WGS sequence"/>
</dbReference>
<dbReference type="InterPro" id="IPR007353">
    <property type="entry name" value="DUF421"/>
</dbReference>
<evidence type="ECO:0000313" key="10">
    <source>
        <dbReference type="Proteomes" id="UP000027822"/>
    </source>
</evidence>
<dbReference type="GO" id="GO:0005886">
    <property type="term" value="C:plasma membrane"/>
    <property type="evidence" value="ECO:0007669"/>
    <property type="project" value="UniProtKB-SubCell"/>
</dbReference>
<gene>
    <name evidence="9" type="ORF">BAMA_14470</name>
</gene>
<dbReference type="AlphaFoldDB" id="A0A073K226"/>
<dbReference type="STRING" id="574376.BAMA_14470"/>
<evidence type="ECO:0000256" key="5">
    <source>
        <dbReference type="ARBA" id="ARBA00022989"/>
    </source>
</evidence>
<evidence type="ECO:0000256" key="2">
    <source>
        <dbReference type="ARBA" id="ARBA00006448"/>
    </source>
</evidence>
<accession>A0A073K226</accession>
<dbReference type="PANTHER" id="PTHR34582">
    <property type="entry name" value="UPF0702 TRANSMEMBRANE PROTEIN YCAP"/>
    <property type="match status" value="1"/>
</dbReference>
<keyword evidence="4 7" id="KW-0812">Transmembrane</keyword>
<organism evidence="9 10">
    <name type="scientific">Bacillus manliponensis</name>
    <dbReference type="NCBI Taxonomy" id="574376"/>
    <lineage>
        <taxon>Bacteria</taxon>
        <taxon>Bacillati</taxon>
        <taxon>Bacillota</taxon>
        <taxon>Bacilli</taxon>
        <taxon>Bacillales</taxon>
        <taxon>Bacillaceae</taxon>
        <taxon>Bacillus</taxon>
        <taxon>Bacillus cereus group</taxon>
    </lineage>
</organism>
<comment type="similarity">
    <text evidence="2">Belongs to the UPF0702 family.</text>
</comment>
<comment type="subcellular location">
    <subcellularLocation>
        <location evidence="1">Cell membrane</location>
        <topology evidence="1">Multi-pass membrane protein</topology>
    </subcellularLocation>
</comment>
<keyword evidence="10" id="KW-1185">Reference proteome</keyword>
<comment type="caution">
    <text evidence="9">The sequence shown here is derived from an EMBL/GenBank/DDBJ whole genome shotgun (WGS) entry which is preliminary data.</text>
</comment>
<dbReference type="PANTHER" id="PTHR34582:SF5">
    <property type="entry name" value="UPF0702 TRANSMEMBRANE PROTEIN YETF"/>
    <property type="match status" value="1"/>
</dbReference>
<feature type="domain" description="YetF C-terminal" evidence="8">
    <location>
        <begin position="78"/>
        <end position="208"/>
    </location>
</feature>
<name>A0A073K226_9BACI</name>
<keyword evidence="5 7" id="KW-1133">Transmembrane helix</keyword>
<protein>
    <recommendedName>
        <fullName evidence="8">YetF C-terminal domain-containing protein</fullName>
    </recommendedName>
</protein>
<evidence type="ECO:0000259" key="8">
    <source>
        <dbReference type="Pfam" id="PF04239"/>
    </source>
</evidence>
<dbReference type="RefSeq" id="WP_034636837.1">
    <property type="nucleotide sequence ID" value="NZ_CBCSJC010000028.1"/>
</dbReference>
<proteinExistence type="inferred from homology"/>